<protein>
    <submittedName>
        <fullName evidence="2">Uncharacterized protein</fullName>
    </submittedName>
</protein>
<name>A0A915EP51_9BILA</name>
<proteinExistence type="predicted"/>
<keyword evidence="1" id="KW-1185">Reference proteome</keyword>
<evidence type="ECO:0000313" key="1">
    <source>
        <dbReference type="Proteomes" id="UP000887574"/>
    </source>
</evidence>
<reference evidence="2" key="1">
    <citation type="submission" date="2022-11" db="UniProtKB">
        <authorList>
            <consortium name="WormBaseParasite"/>
        </authorList>
    </citation>
    <scope>IDENTIFICATION</scope>
</reference>
<dbReference type="AlphaFoldDB" id="A0A915EP51"/>
<organism evidence="1 2">
    <name type="scientific">Ditylenchus dipsaci</name>
    <dbReference type="NCBI Taxonomy" id="166011"/>
    <lineage>
        <taxon>Eukaryota</taxon>
        <taxon>Metazoa</taxon>
        <taxon>Ecdysozoa</taxon>
        <taxon>Nematoda</taxon>
        <taxon>Chromadorea</taxon>
        <taxon>Rhabditida</taxon>
        <taxon>Tylenchina</taxon>
        <taxon>Tylenchomorpha</taxon>
        <taxon>Sphaerularioidea</taxon>
        <taxon>Anguinidae</taxon>
        <taxon>Anguininae</taxon>
        <taxon>Ditylenchus</taxon>
    </lineage>
</organism>
<evidence type="ECO:0000313" key="2">
    <source>
        <dbReference type="WBParaSite" id="jg7919"/>
    </source>
</evidence>
<dbReference type="WBParaSite" id="jg7919">
    <property type="protein sequence ID" value="jg7919"/>
    <property type="gene ID" value="jg7919"/>
</dbReference>
<dbReference type="Proteomes" id="UP000887574">
    <property type="component" value="Unplaced"/>
</dbReference>
<accession>A0A915EP51</accession>
<sequence>MYCLCPFPPFQAMCTEGNKVRDAGVGKEARTRKALYDAVEGPSQFCFNITTFTRGLLLLIPNLAGMDHQKNSLPSNANINFAANPFPSQFPGLNSVAGTSNVVTSPLFMSSLQQLSSGAAGFLPSTINWVLPGMLNANKPLLGLIS</sequence>